<name>A0A2H1VMZ5_SPOFR</name>
<feature type="region of interest" description="Disordered" evidence="1">
    <location>
        <begin position="61"/>
        <end position="85"/>
    </location>
</feature>
<evidence type="ECO:0000313" key="2">
    <source>
        <dbReference type="EMBL" id="SOQ42190.1"/>
    </source>
</evidence>
<gene>
    <name evidence="2" type="ORF">SFRICE_016743</name>
</gene>
<dbReference type="AlphaFoldDB" id="A0A2H1VMZ5"/>
<evidence type="ECO:0000256" key="1">
    <source>
        <dbReference type="SAM" id="MobiDB-lite"/>
    </source>
</evidence>
<dbReference type="EMBL" id="ODYU01003432">
    <property type="protein sequence ID" value="SOQ42190.1"/>
    <property type="molecule type" value="Genomic_DNA"/>
</dbReference>
<sequence>MPKLRGQVQICLGVQRDASAAAARRHRAARAPTLEFEASLRILQKYRTRRIYKEERGSDLVSNRNDRGTISGHRKCGSADGEQGYLAARPEPDTCVRRVAFCARKEPSDHHRWGPVGLMPNPELRTTYGFTGAPGRRAGVGTGHRRKPSIQARAYGASRSTPAVVKEPLDHHRWNPVGLMPHTELQTTNSESGKLAVFSSWCA</sequence>
<protein>
    <submittedName>
        <fullName evidence="2">SFRICE_016743</fullName>
    </submittedName>
</protein>
<reference evidence="2" key="1">
    <citation type="submission" date="2016-07" db="EMBL/GenBank/DDBJ databases">
        <authorList>
            <person name="Bretaudeau A."/>
        </authorList>
    </citation>
    <scope>NUCLEOTIDE SEQUENCE</scope>
    <source>
        <strain evidence="2">Rice</strain>
        <tissue evidence="2">Whole body</tissue>
    </source>
</reference>
<accession>A0A2H1VMZ5</accession>
<proteinExistence type="predicted"/>
<organism evidence="2">
    <name type="scientific">Spodoptera frugiperda</name>
    <name type="common">Fall armyworm</name>
    <dbReference type="NCBI Taxonomy" id="7108"/>
    <lineage>
        <taxon>Eukaryota</taxon>
        <taxon>Metazoa</taxon>
        <taxon>Ecdysozoa</taxon>
        <taxon>Arthropoda</taxon>
        <taxon>Hexapoda</taxon>
        <taxon>Insecta</taxon>
        <taxon>Pterygota</taxon>
        <taxon>Neoptera</taxon>
        <taxon>Endopterygota</taxon>
        <taxon>Lepidoptera</taxon>
        <taxon>Glossata</taxon>
        <taxon>Ditrysia</taxon>
        <taxon>Noctuoidea</taxon>
        <taxon>Noctuidae</taxon>
        <taxon>Amphipyrinae</taxon>
        <taxon>Spodoptera</taxon>
    </lineage>
</organism>